<dbReference type="GO" id="GO:0009401">
    <property type="term" value="P:phosphoenolpyruvate-dependent sugar phosphotransferase system"/>
    <property type="evidence" value="ECO:0007669"/>
    <property type="project" value="UniProtKB-KW"/>
</dbReference>
<feature type="modified residue" description="Phosphocysteine; by EIIA" evidence="7">
    <location>
        <position position="10"/>
    </location>
</feature>
<proteinExistence type="predicted"/>
<dbReference type="GO" id="GO:0016301">
    <property type="term" value="F:kinase activity"/>
    <property type="evidence" value="ECO:0007669"/>
    <property type="project" value="UniProtKB-KW"/>
</dbReference>
<dbReference type="Proteomes" id="UP001320314">
    <property type="component" value="Unassembled WGS sequence"/>
</dbReference>
<evidence type="ECO:0000256" key="5">
    <source>
        <dbReference type="ARBA" id="ARBA00022683"/>
    </source>
</evidence>
<dbReference type="PANTHER" id="PTHR34581:SF2">
    <property type="entry name" value="PTS SYSTEM N,N'-DIACETYLCHITOBIOSE-SPECIFIC EIIB COMPONENT"/>
    <property type="match status" value="1"/>
</dbReference>
<organism evidence="9 10">
    <name type="scientific">Lactobacillus delbrueckii subsp. allosunkii</name>
    <dbReference type="NCBI Taxonomy" id="1050107"/>
    <lineage>
        <taxon>Bacteria</taxon>
        <taxon>Bacillati</taxon>
        <taxon>Bacillota</taxon>
        <taxon>Bacilli</taxon>
        <taxon>Lactobacillales</taxon>
        <taxon>Lactobacillaceae</taxon>
        <taxon>Lactobacillus</taxon>
    </lineage>
</organism>
<evidence type="ECO:0000256" key="3">
    <source>
        <dbReference type="ARBA" id="ARBA00022597"/>
    </source>
</evidence>
<dbReference type="InterPro" id="IPR036095">
    <property type="entry name" value="PTS_EIIB-like_sf"/>
</dbReference>
<accession>A0ABD4SBY5</accession>
<dbReference type="InterPro" id="IPR051819">
    <property type="entry name" value="PTS_sugar-specific_EIIB"/>
</dbReference>
<protein>
    <submittedName>
        <fullName evidence="9">PTS sugar transporter subunit IIB</fullName>
    </submittedName>
</protein>
<dbReference type="RefSeq" id="WP_231523628.1">
    <property type="nucleotide sequence ID" value="NZ_JAJNUD010000016.1"/>
</dbReference>
<dbReference type="InterPro" id="IPR003501">
    <property type="entry name" value="PTS_EIIB_2/3"/>
</dbReference>
<evidence type="ECO:0000256" key="1">
    <source>
        <dbReference type="ARBA" id="ARBA00022448"/>
    </source>
</evidence>
<evidence type="ECO:0000256" key="2">
    <source>
        <dbReference type="ARBA" id="ARBA00022553"/>
    </source>
</evidence>
<keyword evidence="3 9" id="KW-0762">Sugar transport</keyword>
<keyword evidence="5" id="KW-0598">Phosphotransferase system</keyword>
<keyword evidence="2" id="KW-0597">Phosphoprotein</keyword>
<dbReference type="InterPro" id="IPR013012">
    <property type="entry name" value="PTS_EIIB_3"/>
</dbReference>
<evidence type="ECO:0000259" key="8">
    <source>
        <dbReference type="PROSITE" id="PS51100"/>
    </source>
</evidence>
<dbReference type="EMBL" id="JAJNUD010000016">
    <property type="protein sequence ID" value="MCD5518295.1"/>
    <property type="molecule type" value="Genomic_DNA"/>
</dbReference>
<reference evidence="9 10" key="1">
    <citation type="submission" date="2021-12" db="EMBL/GenBank/DDBJ databases">
        <title>Antimicrobial susceptibility of Lactobacillus delbrueckii subsp. lactis obtained from milk products and other habitats.</title>
        <authorList>
            <person name="Shani N."/>
        </authorList>
    </citation>
    <scope>NUCLEOTIDE SEQUENCE [LARGE SCALE GENOMIC DNA]</scope>
    <source>
        <strain evidence="9 10">CIRM BIA 266</strain>
    </source>
</reference>
<dbReference type="Gene3D" id="3.40.50.2300">
    <property type="match status" value="1"/>
</dbReference>
<keyword evidence="1" id="KW-0813">Transport</keyword>
<evidence type="ECO:0000313" key="9">
    <source>
        <dbReference type="EMBL" id="MCD5518295.1"/>
    </source>
</evidence>
<dbReference type="CDD" id="cd05564">
    <property type="entry name" value="PTS_IIB_chitobiose_lichenan"/>
    <property type="match status" value="1"/>
</dbReference>
<evidence type="ECO:0000256" key="4">
    <source>
        <dbReference type="ARBA" id="ARBA00022679"/>
    </source>
</evidence>
<name>A0ABD4SBY5_9LACO</name>
<keyword evidence="4" id="KW-0808">Transferase</keyword>
<comment type="caution">
    <text evidence="9">The sequence shown here is derived from an EMBL/GenBank/DDBJ whole genome shotgun (WGS) entry which is preliminary data.</text>
</comment>
<evidence type="ECO:0000313" key="10">
    <source>
        <dbReference type="Proteomes" id="UP001320314"/>
    </source>
</evidence>
<sequence>MATKTIMLNCAAGMSTSLLVKKMQEAAKAQGKDYEIFACPASEADNKLANQEINCVLLGPQVGYMKADFEKKLEGTGIPMGVIPMQDYGMMNGKKVLEFADNLMAE</sequence>
<evidence type="ECO:0000256" key="6">
    <source>
        <dbReference type="ARBA" id="ARBA00022777"/>
    </source>
</evidence>
<evidence type="ECO:0000256" key="7">
    <source>
        <dbReference type="PROSITE-ProRule" id="PRU00423"/>
    </source>
</evidence>
<dbReference type="PANTHER" id="PTHR34581">
    <property type="entry name" value="PTS SYSTEM N,N'-DIACETYLCHITOBIOSE-SPECIFIC EIIB COMPONENT"/>
    <property type="match status" value="1"/>
</dbReference>
<gene>
    <name evidence="9" type="ORF">LOB39_06955</name>
</gene>
<dbReference type="PROSITE" id="PS51100">
    <property type="entry name" value="PTS_EIIB_TYPE_3"/>
    <property type="match status" value="1"/>
</dbReference>
<dbReference type="AlphaFoldDB" id="A0ABD4SBY5"/>
<dbReference type="SUPFAM" id="SSF52794">
    <property type="entry name" value="PTS system IIB component-like"/>
    <property type="match status" value="1"/>
</dbReference>
<feature type="domain" description="PTS EIIB type-3" evidence="8">
    <location>
        <begin position="3"/>
        <end position="106"/>
    </location>
</feature>
<keyword evidence="6" id="KW-0418">Kinase</keyword>
<dbReference type="Pfam" id="PF02302">
    <property type="entry name" value="PTS_IIB"/>
    <property type="match status" value="1"/>
</dbReference>